<dbReference type="RefSeq" id="WP_126296148.1">
    <property type="nucleotide sequence ID" value="NZ_JAXUAO010000129.1"/>
</dbReference>
<keyword evidence="2" id="KW-1185">Reference proteome</keyword>
<sequence>MFKIVPKCNQCDKEIKGNDVVFVKMRYPEGKGMTEIKAYLQNEGKLICEDCFNSKAN</sequence>
<dbReference type="EMBL" id="RXNR01000097">
    <property type="protein sequence ID" value="RTQ87375.1"/>
    <property type="molecule type" value="Genomic_DNA"/>
</dbReference>
<accession>A0A431UDA8</accession>
<dbReference type="AlphaFoldDB" id="A0A431UDA8"/>
<dbReference type="Proteomes" id="UP000276349">
    <property type="component" value="Unassembled WGS sequence"/>
</dbReference>
<evidence type="ECO:0000313" key="1">
    <source>
        <dbReference type="EMBL" id="RTQ87375.1"/>
    </source>
</evidence>
<comment type="caution">
    <text evidence="1">The sequence shown here is derived from an EMBL/GenBank/DDBJ whole genome shotgun (WGS) entry which is preliminary data.</text>
</comment>
<proteinExistence type="predicted"/>
<reference evidence="1 2" key="1">
    <citation type="submission" date="2018-12" db="EMBL/GenBank/DDBJ databases">
        <authorList>
            <person name="Yu L."/>
        </authorList>
    </citation>
    <scope>NUCLEOTIDE SEQUENCE [LARGE SCALE GENOMIC DNA]</scope>
    <source>
        <strain evidence="1 2">S5H2222</strain>
    </source>
</reference>
<gene>
    <name evidence="1" type="ORF">EKG35_19135</name>
</gene>
<name>A0A431UDA8_9BACI</name>
<organism evidence="1 2">
    <name type="scientific">Lysinibacillus telephonicus</name>
    <dbReference type="NCBI Taxonomy" id="1714840"/>
    <lineage>
        <taxon>Bacteria</taxon>
        <taxon>Bacillati</taxon>
        <taxon>Bacillota</taxon>
        <taxon>Bacilli</taxon>
        <taxon>Bacillales</taxon>
        <taxon>Bacillaceae</taxon>
        <taxon>Lysinibacillus</taxon>
    </lineage>
</organism>
<evidence type="ECO:0000313" key="2">
    <source>
        <dbReference type="Proteomes" id="UP000276349"/>
    </source>
</evidence>
<dbReference type="OrthoDB" id="2353934at2"/>
<protein>
    <submittedName>
        <fullName evidence="1">Fe3+ hydroxamate ABC transporter substrate-binding protein</fullName>
    </submittedName>
</protein>